<dbReference type="GO" id="GO:0016780">
    <property type="term" value="F:phosphotransferase activity, for other substituted phosphate groups"/>
    <property type="evidence" value="ECO:0007669"/>
    <property type="project" value="InterPro"/>
</dbReference>
<comment type="caution">
    <text evidence="2">The sequence shown here is derived from an EMBL/GenBank/DDBJ whole genome shotgun (WGS) entry which is preliminary data.</text>
</comment>
<keyword evidence="1" id="KW-1133">Transmembrane helix</keyword>
<dbReference type="AlphaFoldDB" id="X1LI97"/>
<evidence type="ECO:0008006" key="3">
    <source>
        <dbReference type="Google" id="ProtNLM"/>
    </source>
</evidence>
<dbReference type="EMBL" id="BARV01005943">
    <property type="protein sequence ID" value="GAI05541.1"/>
    <property type="molecule type" value="Genomic_DNA"/>
</dbReference>
<dbReference type="InterPro" id="IPR043130">
    <property type="entry name" value="CDP-OH_PTrfase_TM_dom"/>
</dbReference>
<dbReference type="Pfam" id="PF01066">
    <property type="entry name" value="CDP-OH_P_transf"/>
    <property type="match status" value="1"/>
</dbReference>
<sequence length="153" mass="17414">MAELRKEQYEYNCGLYPYLNEWRKNPYTWLKARFYMEAGALLVYFLLKTKINPNTVTIIYGLLGLVGGILLAIPINQTILIAILIFFLKGILDWSDGHLARIRGQTSITGDILDPYGALLGALGLQMGLGFYVAQKSDMAIFYYLIPLIPFFY</sequence>
<protein>
    <recommendedName>
        <fullName evidence="3">CDP-alcohol phosphatidyltransferase</fullName>
    </recommendedName>
</protein>
<dbReference type="GO" id="GO:0016020">
    <property type="term" value="C:membrane"/>
    <property type="evidence" value="ECO:0007669"/>
    <property type="project" value="InterPro"/>
</dbReference>
<organism evidence="2">
    <name type="scientific">marine sediment metagenome</name>
    <dbReference type="NCBI Taxonomy" id="412755"/>
    <lineage>
        <taxon>unclassified sequences</taxon>
        <taxon>metagenomes</taxon>
        <taxon>ecological metagenomes</taxon>
    </lineage>
</organism>
<dbReference type="InterPro" id="IPR000462">
    <property type="entry name" value="CDP-OH_P_trans"/>
</dbReference>
<feature type="transmembrane region" description="Helical" evidence="1">
    <location>
        <begin position="116"/>
        <end position="134"/>
    </location>
</feature>
<evidence type="ECO:0000313" key="2">
    <source>
        <dbReference type="EMBL" id="GAI05541.1"/>
    </source>
</evidence>
<name>X1LI97_9ZZZZ</name>
<dbReference type="Gene3D" id="1.20.120.1760">
    <property type="match status" value="1"/>
</dbReference>
<proteinExistence type="predicted"/>
<keyword evidence="1" id="KW-0812">Transmembrane</keyword>
<gene>
    <name evidence="2" type="ORF">S06H3_12102</name>
</gene>
<accession>X1LI97</accession>
<feature type="transmembrane region" description="Helical" evidence="1">
    <location>
        <begin position="59"/>
        <end position="88"/>
    </location>
</feature>
<evidence type="ECO:0000256" key="1">
    <source>
        <dbReference type="SAM" id="Phobius"/>
    </source>
</evidence>
<dbReference type="GO" id="GO:0008654">
    <property type="term" value="P:phospholipid biosynthetic process"/>
    <property type="evidence" value="ECO:0007669"/>
    <property type="project" value="InterPro"/>
</dbReference>
<keyword evidence="1" id="KW-0472">Membrane</keyword>
<reference evidence="2" key="1">
    <citation type="journal article" date="2014" name="Front. Microbiol.">
        <title>High frequency of phylogenetically diverse reductive dehalogenase-homologous genes in deep subseafloor sedimentary metagenomes.</title>
        <authorList>
            <person name="Kawai M."/>
            <person name="Futagami T."/>
            <person name="Toyoda A."/>
            <person name="Takaki Y."/>
            <person name="Nishi S."/>
            <person name="Hori S."/>
            <person name="Arai W."/>
            <person name="Tsubouchi T."/>
            <person name="Morono Y."/>
            <person name="Uchiyama I."/>
            <person name="Ito T."/>
            <person name="Fujiyama A."/>
            <person name="Inagaki F."/>
            <person name="Takami H."/>
        </authorList>
    </citation>
    <scope>NUCLEOTIDE SEQUENCE</scope>
    <source>
        <strain evidence="2">Expedition CK06-06</strain>
    </source>
</reference>
<feature type="non-terminal residue" evidence="2">
    <location>
        <position position="153"/>
    </location>
</feature>